<protein>
    <recommendedName>
        <fullName evidence="3">CCHC-type domain-containing protein</fullName>
    </recommendedName>
</protein>
<dbReference type="GO" id="GO:0008270">
    <property type="term" value="F:zinc ion binding"/>
    <property type="evidence" value="ECO:0007669"/>
    <property type="project" value="UniProtKB-KW"/>
</dbReference>
<dbReference type="GO" id="GO:0003676">
    <property type="term" value="F:nucleic acid binding"/>
    <property type="evidence" value="ECO:0007669"/>
    <property type="project" value="InterPro"/>
</dbReference>
<dbReference type="PANTHER" id="PTHR33054">
    <property type="entry name" value="CCHC-TYPE DOMAIN-CONTAINING PROTEIN"/>
    <property type="match status" value="1"/>
</dbReference>
<dbReference type="Proteomes" id="UP001419268">
    <property type="component" value="Unassembled WGS sequence"/>
</dbReference>
<dbReference type="AlphaFoldDB" id="A0AAP0I1K6"/>
<evidence type="ECO:0000313" key="4">
    <source>
        <dbReference type="EMBL" id="KAK9104730.1"/>
    </source>
</evidence>
<keyword evidence="1" id="KW-0863">Zinc-finger</keyword>
<evidence type="ECO:0000256" key="1">
    <source>
        <dbReference type="PROSITE-ProRule" id="PRU00047"/>
    </source>
</evidence>
<name>A0AAP0I1K6_9MAGN</name>
<keyword evidence="1" id="KW-0862">Zinc</keyword>
<keyword evidence="2" id="KW-0175">Coiled coil</keyword>
<dbReference type="InterPro" id="IPR036875">
    <property type="entry name" value="Znf_CCHC_sf"/>
</dbReference>
<accession>A0AAP0I1K6</accession>
<dbReference type="PROSITE" id="PS50158">
    <property type="entry name" value="ZF_CCHC"/>
    <property type="match status" value="1"/>
</dbReference>
<dbReference type="SUPFAM" id="SSF57756">
    <property type="entry name" value="Retrovirus zinc finger-like domains"/>
    <property type="match status" value="1"/>
</dbReference>
<organism evidence="4 5">
    <name type="scientific">Stephania cephalantha</name>
    <dbReference type="NCBI Taxonomy" id="152367"/>
    <lineage>
        <taxon>Eukaryota</taxon>
        <taxon>Viridiplantae</taxon>
        <taxon>Streptophyta</taxon>
        <taxon>Embryophyta</taxon>
        <taxon>Tracheophyta</taxon>
        <taxon>Spermatophyta</taxon>
        <taxon>Magnoliopsida</taxon>
        <taxon>Ranunculales</taxon>
        <taxon>Menispermaceae</taxon>
        <taxon>Menispermoideae</taxon>
        <taxon>Cissampelideae</taxon>
        <taxon>Stephania</taxon>
    </lineage>
</organism>
<feature type="coiled-coil region" evidence="2">
    <location>
        <begin position="285"/>
        <end position="312"/>
    </location>
</feature>
<dbReference type="SMART" id="SM00343">
    <property type="entry name" value="ZnF_C2HC"/>
    <property type="match status" value="1"/>
</dbReference>
<comment type="caution">
    <text evidence="4">The sequence shown here is derived from an EMBL/GenBank/DDBJ whole genome shotgun (WGS) entry which is preliminary data.</text>
</comment>
<gene>
    <name evidence="4" type="ORF">Scep_021574</name>
</gene>
<keyword evidence="1" id="KW-0479">Metal-binding</keyword>
<evidence type="ECO:0000313" key="5">
    <source>
        <dbReference type="Proteomes" id="UP001419268"/>
    </source>
</evidence>
<evidence type="ECO:0000259" key="3">
    <source>
        <dbReference type="PROSITE" id="PS50158"/>
    </source>
</evidence>
<evidence type="ECO:0000256" key="2">
    <source>
        <dbReference type="SAM" id="Coils"/>
    </source>
</evidence>
<dbReference type="Pfam" id="PF00098">
    <property type="entry name" value="zf-CCHC"/>
    <property type="match status" value="1"/>
</dbReference>
<sequence length="361" mass="41690">MFWKERFIAGLPPYFASKIKDFINEHYDNTLAELSYGDITQAVQTCALSICNDMKLNRQIQKEKSTLKHDLGNFCFDFGQEIDVSRYTTPKHRTKNTKRPKPNTYLYKPPYYQKSHSKIRYSKQQRPSYAVRKRSIDPHTKENLCYKCGRPGHYANKCRVAPMKIGHVAFSASDEEKCHCVSNLPHTSSSSSSSEPEIHVLTAYEDLLLAIGDHISDPDLKYQYFTKVVKQDEASSSSPPIKQAFSPKKRQQKYNEQLSLDDSHLNFSNLMEIVNNKKSTKQTTIHSLQTDINHLKNEIKQLTSRIVRLEQSMLKLIISFDENDIFSLSKPSSNFQRWYTPITFTIKDFSITCNAIIDSMS</sequence>
<keyword evidence="5" id="KW-1185">Reference proteome</keyword>
<dbReference type="PANTHER" id="PTHR33054:SF9">
    <property type="entry name" value="CCHC-TYPE DOMAIN-CONTAINING PROTEIN"/>
    <property type="match status" value="1"/>
</dbReference>
<dbReference type="EMBL" id="JBBNAG010000009">
    <property type="protein sequence ID" value="KAK9104730.1"/>
    <property type="molecule type" value="Genomic_DNA"/>
</dbReference>
<dbReference type="InterPro" id="IPR001878">
    <property type="entry name" value="Znf_CCHC"/>
</dbReference>
<feature type="domain" description="CCHC-type" evidence="3">
    <location>
        <begin position="145"/>
        <end position="159"/>
    </location>
</feature>
<reference evidence="4 5" key="1">
    <citation type="submission" date="2024-01" db="EMBL/GenBank/DDBJ databases">
        <title>Genome assemblies of Stephania.</title>
        <authorList>
            <person name="Yang L."/>
        </authorList>
    </citation>
    <scope>NUCLEOTIDE SEQUENCE [LARGE SCALE GENOMIC DNA]</scope>
    <source>
        <strain evidence="4">JXDWG</strain>
        <tissue evidence="4">Leaf</tissue>
    </source>
</reference>
<proteinExistence type="predicted"/>